<dbReference type="RefSeq" id="WP_024031239.1">
    <property type="nucleotide sequence ID" value="NZ_ALAN01000217.1"/>
</dbReference>
<dbReference type="InterPro" id="IPR004839">
    <property type="entry name" value="Aminotransferase_I/II_large"/>
</dbReference>
<keyword evidence="3 6" id="KW-0032">Aminotransferase</keyword>
<dbReference type="InterPro" id="IPR015421">
    <property type="entry name" value="PyrdxlP-dep_Trfase_major"/>
</dbReference>
<evidence type="ECO:0000256" key="5">
    <source>
        <dbReference type="ARBA" id="ARBA00022898"/>
    </source>
</evidence>
<keyword evidence="9" id="KW-1185">Reference proteome</keyword>
<reference evidence="8 9" key="1">
    <citation type="journal article" date="2014" name="Environ. Microbiol.">
        <title>The nitrate-ammonifying and nosZ-carrying bacterium Bacillus vireti is a potent source and sink for nitric and nitrous oxide under high nitrate conditions.</title>
        <authorList>
            <person name="Mania D."/>
            <person name="Heylen K."/>
            <person name="van Spanning R.J."/>
            <person name="Frostegard A."/>
        </authorList>
    </citation>
    <scope>NUCLEOTIDE SEQUENCE [LARGE SCALE GENOMIC DNA]</scope>
    <source>
        <strain evidence="8 9">LMG 21834</strain>
    </source>
</reference>
<evidence type="ECO:0000256" key="6">
    <source>
        <dbReference type="RuleBase" id="RU000481"/>
    </source>
</evidence>
<dbReference type="SUPFAM" id="SSF53383">
    <property type="entry name" value="PLP-dependent transferases"/>
    <property type="match status" value="1"/>
</dbReference>
<dbReference type="FunFam" id="3.40.640.10:FF:000033">
    <property type="entry name" value="Aspartate aminotransferase"/>
    <property type="match status" value="1"/>
</dbReference>
<evidence type="ECO:0000256" key="1">
    <source>
        <dbReference type="ARBA" id="ARBA00001933"/>
    </source>
</evidence>
<dbReference type="Proteomes" id="UP000018877">
    <property type="component" value="Unassembled WGS sequence"/>
</dbReference>
<dbReference type="PROSITE" id="PS00105">
    <property type="entry name" value="AA_TRANSFER_CLASS_1"/>
    <property type="match status" value="1"/>
</dbReference>
<dbReference type="Pfam" id="PF00155">
    <property type="entry name" value="Aminotran_1_2"/>
    <property type="match status" value="1"/>
</dbReference>
<dbReference type="InterPro" id="IPR015424">
    <property type="entry name" value="PyrdxlP-dep_Trfase"/>
</dbReference>
<keyword evidence="5" id="KW-0663">Pyridoxal phosphate</keyword>
<sequence length="403" mass="45176">MNYSVKLSSITPSATSTLNTLTKELIKEGKSIINLSIGEPDFETPDYIKEAAKKAIDEGITRYTENQGFFQLRKSISDKLKRDNHMAYSPYEIVVSNGAKHSLYNIFQALLNPGDEVIIQSPYWVSYPEMIKLAAGNPVIIKTNTINQFKMKPEQIREVITPKTKIILLNSPSNPTGSVYSKEELMEIGNIAIKHDLYIVSDEIYEKLIFDDKHTSIASLSNELFNRTITVNGVSKAYAMTGWRIGYIATTRDLANTITSFQSHSTSNPSSISQMAAIAALEGPESSVIQMKERYKKRRDLMCELINDIMDTRLCVPKGAFYIFPDISGWLKPLGKQSCVEVAQWLLEECGVAAIPGAAFGSPGYIRFSFATSEENIQRAFASIKEKIEKNNRKRSCRSIDPY</sequence>
<dbReference type="PANTHER" id="PTHR46383:SF1">
    <property type="entry name" value="ASPARTATE AMINOTRANSFERASE"/>
    <property type="match status" value="1"/>
</dbReference>
<dbReference type="Gene3D" id="3.40.640.10">
    <property type="entry name" value="Type I PLP-dependent aspartate aminotransferase-like (Major domain)"/>
    <property type="match status" value="1"/>
</dbReference>
<proteinExistence type="inferred from homology"/>
<protein>
    <recommendedName>
        <fullName evidence="6">Aminotransferase</fullName>
        <ecNumber evidence="6">2.6.1.-</ecNumber>
    </recommendedName>
</protein>
<dbReference type="GO" id="GO:0008483">
    <property type="term" value="F:transaminase activity"/>
    <property type="evidence" value="ECO:0007669"/>
    <property type="project" value="UniProtKB-KW"/>
</dbReference>
<keyword evidence="4 6" id="KW-0808">Transferase</keyword>
<evidence type="ECO:0000256" key="2">
    <source>
        <dbReference type="ARBA" id="ARBA00007441"/>
    </source>
</evidence>
<organism evidence="8 9">
    <name type="scientific">Neobacillus vireti LMG 21834</name>
    <dbReference type="NCBI Taxonomy" id="1131730"/>
    <lineage>
        <taxon>Bacteria</taxon>
        <taxon>Bacillati</taxon>
        <taxon>Bacillota</taxon>
        <taxon>Bacilli</taxon>
        <taxon>Bacillales</taxon>
        <taxon>Bacillaceae</taxon>
        <taxon>Neobacillus</taxon>
    </lineage>
</organism>
<comment type="caution">
    <text evidence="8">The sequence shown here is derived from an EMBL/GenBank/DDBJ whole genome shotgun (WGS) entry which is preliminary data.</text>
</comment>
<dbReference type="CDD" id="cd00609">
    <property type="entry name" value="AAT_like"/>
    <property type="match status" value="1"/>
</dbReference>
<gene>
    <name evidence="8" type="ORF">BAVI_25434</name>
</gene>
<dbReference type="GO" id="GO:0030170">
    <property type="term" value="F:pyridoxal phosphate binding"/>
    <property type="evidence" value="ECO:0007669"/>
    <property type="project" value="InterPro"/>
</dbReference>
<evidence type="ECO:0000313" key="9">
    <source>
        <dbReference type="Proteomes" id="UP000018877"/>
    </source>
</evidence>
<feature type="domain" description="Aminotransferase class I/classII large" evidence="7">
    <location>
        <begin position="31"/>
        <end position="384"/>
    </location>
</feature>
<evidence type="ECO:0000256" key="4">
    <source>
        <dbReference type="ARBA" id="ARBA00022679"/>
    </source>
</evidence>
<accession>A0AB94IFI3</accession>
<dbReference type="PANTHER" id="PTHR46383">
    <property type="entry name" value="ASPARTATE AMINOTRANSFERASE"/>
    <property type="match status" value="1"/>
</dbReference>
<name>A0AB94IFI3_9BACI</name>
<dbReference type="AlphaFoldDB" id="A0AB94IFI3"/>
<dbReference type="EMBL" id="ALAN01000217">
    <property type="protein sequence ID" value="ETI65871.1"/>
    <property type="molecule type" value="Genomic_DNA"/>
</dbReference>
<dbReference type="EC" id="2.6.1.-" evidence="6"/>
<comment type="similarity">
    <text evidence="2 6">Belongs to the class-I pyridoxal-phosphate-dependent aminotransferase family.</text>
</comment>
<evidence type="ECO:0000259" key="7">
    <source>
        <dbReference type="Pfam" id="PF00155"/>
    </source>
</evidence>
<dbReference type="InterPro" id="IPR015422">
    <property type="entry name" value="PyrdxlP-dep_Trfase_small"/>
</dbReference>
<evidence type="ECO:0000313" key="8">
    <source>
        <dbReference type="EMBL" id="ETI65871.1"/>
    </source>
</evidence>
<dbReference type="GO" id="GO:0006520">
    <property type="term" value="P:amino acid metabolic process"/>
    <property type="evidence" value="ECO:0007669"/>
    <property type="project" value="InterPro"/>
</dbReference>
<dbReference type="Gene3D" id="3.90.1150.10">
    <property type="entry name" value="Aspartate Aminotransferase, domain 1"/>
    <property type="match status" value="1"/>
</dbReference>
<dbReference type="InterPro" id="IPR004838">
    <property type="entry name" value="NHTrfase_class1_PyrdxlP-BS"/>
</dbReference>
<evidence type="ECO:0000256" key="3">
    <source>
        <dbReference type="ARBA" id="ARBA00022576"/>
    </source>
</evidence>
<dbReference type="InterPro" id="IPR050596">
    <property type="entry name" value="AspAT/PAT-like"/>
</dbReference>
<comment type="cofactor">
    <cofactor evidence="1 6">
        <name>pyridoxal 5'-phosphate</name>
        <dbReference type="ChEBI" id="CHEBI:597326"/>
    </cofactor>
</comment>